<sequence>MSNGGATAAIVAAIAQAIKASGTIVRVAPEDFMVIISKSENPLVVTAKGGFLNKAYDYLTGYKGLAFFTRSANPLHLPGGCELINSKQIWIPG</sequence>
<comment type="caution">
    <text evidence="1">The sequence shown here is derived from an EMBL/GenBank/DDBJ whole genome shotgun (WGS) entry which is preliminary data.</text>
</comment>
<dbReference type="EMBL" id="DRTB01000042">
    <property type="protein sequence ID" value="HHE04546.1"/>
    <property type="molecule type" value="Genomic_DNA"/>
</dbReference>
<organism evidence="1">
    <name type="scientific">candidate division WOR-3 bacterium</name>
    <dbReference type="NCBI Taxonomy" id="2052148"/>
    <lineage>
        <taxon>Bacteria</taxon>
        <taxon>Bacteria division WOR-3</taxon>
    </lineage>
</organism>
<name>A0A7C5DAJ7_UNCW3</name>
<gene>
    <name evidence="1" type="ORF">ENL19_00625</name>
</gene>
<dbReference type="AlphaFoldDB" id="A0A7C5DAJ7"/>
<accession>A0A7C5DAJ7</accession>
<dbReference type="Proteomes" id="UP000886110">
    <property type="component" value="Unassembled WGS sequence"/>
</dbReference>
<reference evidence="1" key="1">
    <citation type="journal article" date="2020" name="mSystems">
        <title>Genome- and Community-Level Interaction Insights into Carbon Utilization and Element Cycling Functions of Hydrothermarchaeota in Hydrothermal Sediment.</title>
        <authorList>
            <person name="Zhou Z."/>
            <person name="Liu Y."/>
            <person name="Xu W."/>
            <person name="Pan J."/>
            <person name="Luo Z.H."/>
            <person name="Li M."/>
        </authorList>
    </citation>
    <scope>NUCLEOTIDE SEQUENCE [LARGE SCALE GENOMIC DNA]</scope>
    <source>
        <strain evidence="1">HyVt-74</strain>
    </source>
</reference>
<evidence type="ECO:0000313" key="1">
    <source>
        <dbReference type="EMBL" id="HHE04546.1"/>
    </source>
</evidence>
<proteinExistence type="predicted"/>
<protein>
    <submittedName>
        <fullName evidence="1">Uncharacterized protein</fullName>
    </submittedName>
</protein>